<proteinExistence type="predicted"/>
<accession>E0USP7</accession>
<dbReference type="KEGG" id="sua:Saut_1162"/>
<gene>
    <name evidence="1" type="ordered locus">Saut_1162</name>
</gene>
<protein>
    <submittedName>
        <fullName evidence="1">Uncharacterized protein</fullName>
    </submittedName>
</protein>
<dbReference type="RefSeq" id="WP_013326966.1">
    <property type="nucleotide sequence ID" value="NC_014506.1"/>
</dbReference>
<evidence type="ECO:0000313" key="1">
    <source>
        <dbReference type="EMBL" id="ADN09210.1"/>
    </source>
</evidence>
<dbReference type="AlphaFoldDB" id="E0USP7"/>
<sequence>MKRYIYNADIGTFEIQQTSHLLYQLWIGEELLGEYESAELAAADVSGFNTDYVEWDKLENELENIPANLSEWSAIAEETSPK</sequence>
<dbReference type="EMBL" id="CP002205">
    <property type="protein sequence ID" value="ADN09210.1"/>
    <property type="molecule type" value="Genomic_DNA"/>
</dbReference>
<organism evidence="1 2">
    <name type="scientific">Sulfurimonas autotrophica (strain ATCC BAA-671 / DSM 16294 / JCM 11897 / OK10)</name>
    <dbReference type="NCBI Taxonomy" id="563040"/>
    <lineage>
        <taxon>Bacteria</taxon>
        <taxon>Pseudomonadati</taxon>
        <taxon>Campylobacterota</taxon>
        <taxon>Epsilonproteobacteria</taxon>
        <taxon>Campylobacterales</taxon>
        <taxon>Sulfurimonadaceae</taxon>
        <taxon>Sulfurimonas</taxon>
    </lineage>
</organism>
<reference evidence="2" key="1">
    <citation type="journal article" date="2010" name="Stand. Genomic Sci.">
        <title>Complete genome sequence of Sulfurimonas autotrophica type strain (OK10).</title>
        <authorList>
            <person name="Sikorski J."/>
            <person name="Munk C."/>
            <person name="Lapidus A."/>
            <person name="Djao O."/>
            <person name="Lucas S."/>
            <person name="Glavina Del Rio T."/>
            <person name="Nolan M."/>
            <person name="Tice H."/>
            <person name="Han C."/>
            <person name="Cheng J."/>
            <person name="Tapia R."/>
            <person name="Goodwin L."/>
            <person name="Pitluck S."/>
            <person name="Liolios K."/>
            <person name="Ivanova N."/>
            <person name="Mavromatis K."/>
            <person name="Mikhailova N."/>
            <person name="Pati A."/>
            <person name="Sims D."/>
            <person name="Meincke L."/>
            <person name="Brettin T."/>
            <person name="Detter J."/>
            <person name="Chen A."/>
            <person name="Palaniappan K."/>
            <person name="Land M."/>
            <person name="Hauser L."/>
            <person name="Chang Y."/>
            <person name="Jeffries C."/>
            <person name="Rohde M."/>
            <person name="Lang E."/>
            <person name="Spring S."/>
            <person name="Goker M."/>
            <person name="Woyke T."/>
            <person name="Bristow J."/>
            <person name="Eisen J."/>
            <person name="Markowitz V."/>
            <person name="Hugenholtz P."/>
            <person name="Kyrpides N."/>
            <person name="Klenk H."/>
        </authorList>
    </citation>
    <scope>NUCLEOTIDE SEQUENCE [LARGE SCALE GENOMIC DNA]</scope>
    <source>
        <strain evidence="2">ATCC BAA-671 / DSM 16294 / JCM 11897 / OK10</strain>
    </source>
</reference>
<dbReference type="OrthoDB" id="7065648at2"/>
<dbReference type="eggNOG" id="ENOG502ZV7Q">
    <property type="taxonomic scope" value="Bacteria"/>
</dbReference>
<dbReference type="Proteomes" id="UP000007803">
    <property type="component" value="Chromosome"/>
</dbReference>
<name>E0USP7_SULAO</name>
<dbReference type="HOGENOM" id="CLU_184585_0_0_7"/>
<keyword evidence="2" id="KW-1185">Reference proteome</keyword>
<evidence type="ECO:0000313" key="2">
    <source>
        <dbReference type="Proteomes" id="UP000007803"/>
    </source>
</evidence>